<dbReference type="EMBL" id="JANPWB010000010">
    <property type="protein sequence ID" value="KAJ1144863.1"/>
    <property type="molecule type" value="Genomic_DNA"/>
</dbReference>
<dbReference type="AlphaFoldDB" id="A0AAV7QXT8"/>
<proteinExistence type="predicted"/>
<comment type="caution">
    <text evidence="1">The sequence shown here is derived from an EMBL/GenBank/DDBJ whole genome shotgun (WGS) entry which is preliminary data.</text>
</comment>
<dbReference type="Proteomes" id="UP001066276">
    <property type="component" value="Chromosome 6"/>
</dbReference>
<gene>
    <name evidence="1" type="ORF">NDU88_011157</name>
</gene>
<name>A0AAV7QXT8_PLEWA</name>
<sequence length="100" mass="11219">MQPGWAPDVASSSGLLLCDRARLPMSRCWLQSSETLLVTRWASRDRGGHLTIRGICRLFRGMQVIFHAVEVGTRLRVTATGVHSVEQARLGCRSHLHRQL</sequence>
<evidence type="ECO:0000313" key="1">
    <source>
        <dbReference type="EMBL" id="KAJ1144863.1"/>
    </source>
</evidence>
<reference evidence="1" key="1">
    <citation type="journal article" date="2022" name="bioRxiv">
        <title>Sequencing and chromosome-scale assembly of the giantPleurodeles waltlgenome.</title>
        <authorList>
            <person name="Brown T."/>
            <person name="Elewa A."/>
            <person name="Iarovenko S."/>
            <person name="Subramanian E."/>
            <person name="Araus A.J."/>
            <person name="Petzold A."/>
            <person name="Susuki M."/>
            <person name="Suzuki K.-i.T."/>
            <person name="Hayashi T."/>
            <person name="Toyoda A."/>
            <person name="Oliveira C."/>
            <person name="Osipova E."/>
            <person name="Leigh N.D."/>
            <person name="Simon A."/>
            <person name="Yun M.H."/>
        </authorList>
    </citation>
    <scope>NUCLEOTIDE SEQUENCE</scope>
    <source>
        <strain evidence="1">20211129_DDA</strain>
        <tissue evidence="1">Liver</tissue>
    </source>
</reference>
<keyword evidence="2" id="KW-1185">Reference proteome</keyword>
<organism evidence="1 2">
    <name type="scientific">Pleurodeles waltl</name>
    <name type="common">Iberian ribbed newt</name>
    <dbReference type="NCBI Taxonomy" id="8319"/>
    <lineage>
        <taxon>Eukaryota</taxon>
        <taxon>Metazoa</taxon>
        <taxon>Chordata</taxon>
        <taxon>Craniata</taxon>
        <taxon>Vertebrata</taxon>
        <taxon>Euteleostomi</taxon>
        <taxon>Amphibia</taxon>
        <taxon>Batrachia</taxon>
        <taxon>Caudata</taxon>
        <taxon>Salamandroidea</taxon>
        <taxon>Salamandridae</taxon>
        <taxon>Pleurodelinae</taxon>
        <taxon>Pleurodeles</taxon>
    </lineage>
</organism>
<protein>
    <submittedName>
        <fullName evidence="1">Uncharacterized protein</fullName>
    </submittedName>
</protein>
<accession>A0AAV7QXT8</accession>
<evidence type="ECO:0000313" key="2">
    <source>
        <dbReference type="Proteomes" id="UP001066276"/>
    </source>
</evidence>